<comment type="caution">
    <text evidence="10">The sequence shown here is derived from an EMBL/GenBank/DDBJ whole genome shotgun (WGS) entry which is preliminary data.</text>
</comment>
<dbReference type="InterPro" id="IPR051087">
    <property type="entry name" value="Mitochondrial_ACSM"/>
</dbReference>
<protein>
    <recommendedName>
        <fullName evidence="5">medium-chain acyl-CoA ligase</fullName>
        <ecNumber evidence="5">6.2.1.2</ecNumber>
    </recommendedName>
</protein>
<feature type="region of interest" description="Disordered" evidence="7">
    <location>
        <begin position="376"/>
        <end position="404"/>
    </location>
</feature>
<evidence type="ECO:0000256" key="3">
    <source>
        <dbReference type="ARBA" id="ARBA00022741"/>
    </source>
</evidence>
<proteinExistence type="inferred from homology"/>
<evidence type="ECO:0000313" key="11">
    <source>
        <dbReference type="Proteomes" id="UP000663851"/>
    </source>
</evidence>
<keyword evidence="3" id="KW-0547">Nucleotide-binding</keyword>
<dbReference type="GO" id="GO:0006633">
    <property type="term" value="P:fatty acid biosynthetic process"/>
    <property type="evidence" value="ECO:0007669"/>
    <property type="project" value="TreeGrafter"/>
</dbReference>
<evidence type="ECO:0000256" key="5">
    <source>
        <dbReference type="ARBA" id="ARBA00039009"/>
    </source>
</evidence>
<accession>A0A820CJP0</accession>
<dbReference type="Pfam" id="PF00501">
    <property type="entry name" value="AMP-binding"/>
    <property type="match status" value="1"/>
</dbReference>
<evidence type="ECO:0000256" key="4">
    <source>
        <dbReference type="ARBA" id="ARBA00022840"/>
    </source>
</evidence>
<evidence type="ECO:0000313" key="10">
    <source>
        <dbReference type="EMBL" id="CAF4209534.1"/>
    </source>
</evidence>
<evidence type="ECO:0000259" key="8">
    <source>
        <dbReference type="Pfam" id="PF00501"/>
    </source>
</evidence>
<reference evidence="10" key="1">
    <citation type="submission" date="2021-02" db="EMBL/GenBank/DDBJ databases">
        <authorList>
            <person name="Nowell W R."/>
        </authorList>
    </citation>
    <scope>NUCLEOTIDE SEQUENCE</scope>
</reference>
<organism evidence="10 11">
    <name type="scientific">Rotaria socialis</name>
    <dbReference type="NCBI Taxonomy" id="392032"/>
    <lineage>
        <taxon>Eukaryota</taxon>
        <taxon>Metazoa</taxon>
        <taxon>Spiralia</taxon>
        <taxon>Gnathifera</taxon>
        <taxon>Rotifera</taxon>
        <taxon>Eurotatoria</taxon>
        <taxon>Bdelloidea</taxon>
        <taxon>Philodinida</taxon>
        <taxon>Philodinidae</taxon>
        <taxon>Rotaria</taxon>
    </lineage>
</organism>
<feature type="compositionally biased region" description="Low complexity" evidence="7">
    <location>
        <begin position="393"/>
        <end position="404"/>
    </location>
</feature>
<dbReference type="Gene3D" id="3.40.50.12780">
    <property type="entry name" value="N-terminal domain of ligase-like"/>
    <property type="match status" value="1"/>
</dbReference>
<feature type="domain" description="AMP-dependent synthetase/ligase" evidence="8">
    <location>
        <begin position="67"/>
        <end position="210"/>
    </location>
</feature>
<evidence type="ECO:0000313" key="9">
    <source>
        <dbReference type="EMBL" id="CAF3336262.1"/>
    </source>
</evidence>
<comment type="catalytic activity">
    <reaction evidence="6">
        <text>a medium-chain fatty acid + ATP + CoA = a medium-chain fatty acyl-CoA + AMP + diphosphate</text>
        <dbReference type="Rhea" id="RHEA:48340"/>
        <dbReference type="ChEBI" id="CHEBI:30616"/>
        <dbReference type="ChEBI" id="CHEBI:33019"/>
        <dbReference type="ChEBI" id="CHEBI:57287"/>
        <dbReference type="ChEBI" id="CHEBI:59558"/>
        <dbReference type="ChEBI" id="CHEBI:90546"/>
        <dbReference type="ChEBI" id="CHEBI:456215"/>
        <dbReference type="EC" id="6.2.1.2"/>
    </reaction>
    <physiologicalReaction direction="left-to-right" evidence="6">
        <dbReference type="Rhea" id="RHEA:48341"/>
    </physiologicalReaction>
</comment>
<dbReference type="GO" id="GO:0006637">
    <property type="term" value="P:acyl-CoA metabolic process"/>
    <property type="evidence" value="ECO:0007669"/>
    <property type="project" value="TreeGrafter"/>
</dbReference>
<gene>
    <name evidence="10" type="ORF">HFQ381_LOCUS7964</name>
    <name evidence="9" type="ORF">LUA448_LOCUS11704</name>
</gene>
<evidence type="ECO:0000256" key="6">
    <source>
        <dbReference type="ARBA" id="ARBA00048477"/>
    </source>
</evidence>
<dbReference type="GO" id="GO:0005524">
    <property type="term" value="F:ATP binding"/>
    <property type="evidence" value="ECO:0007669"/>
    <property type="project" value="UniProtKB-KW"/>
</dbReference>
<dbReference type="AlphaFoldDB" id="A0A820CJP0"/>
<dbReference type="EMBL" id="CAJOBO010000390">
    <property type="protein sequence ID" value="CAF4209534.1"/>
    <property type="molecule type" value="Genomic_DNA"/>
</dbReference>
<dbReference type="SUPFAM" id="SSF56801">
    <property type="entry name" value="Acetyl-CoA synthetase-like"/>
    <property type="match status" value="1"/>
</dbReference>
<keyword evidence="4" id="KW-0067">ATP-binding</keyword>
<dbReference type="GO" id="GO:0031956">
    <property type="term" value="F:medium-chain fatty acid-CoA ligase activity"/>
    <property type="evidence" value="ECO:0007669"/>
    <property type="project" value="UniProtKB-EC"/>
</dbReference>
<evidence type="ECO:0000256" key="1">
    <source>
        <dbReference type="ARBA" id="ARBA00006432"/>
    </source>
</evidence>
<dbReference type="Proteomes" id="UP000663833">
    <property type="component" value="Unassembled WGS sequence"/>
</dbReference>
<keyword evidence="2" id="KW-0436">Ligase</keyword>
<evidence type="ECO:0000256" key="7">
    <source>
        <dbReference type="SAM" id="MobiDB-lite"/>
    </source>
</evidence>
<dbReference type="GO" id="GO:0004321">
    <property type="term" value="F:fatty-acyl-CoA synthase activity"/>
    <property type="evidence" value="ECO:0007669"/>
    <property type="project" value="TreeGrafter"/>
</dbReference>
<dbReference type="PANTHER" id="PTHR43605">
    <property type="entry name" value="ACYL-COENZYME A SYNTHETASE"/>
    <property type="match status" value="1"/>
</dbReference>
<dbReference type="EMBL" id="CAJNYD010001405">
    <property type="protein sequence ID" value="CAF3336262.1"/>
    <property type="molecule type" value="Genomic_DNA"/>
</dbReference>
<dbReference type="EC" id="6.2.1.2" evidence="5"/>
<evidence type="ECO:0000256" key="2">
    <source>
        <dbReference type="ARBA" id="ARBA00022598"/>
    </source>
</evidence>
<name>A0A820CJP0_9BILA</name>
<dbReference type="InterPro" id="IPR000873">
    <property type="entry name" value="AMP-dep_synth/lig_dom"/>
</dbReference>
<dbReference type="InterPro" id="IPR042099">
    <property type="entry name" value="ANL_N_sf"/>
</dbReference>
<sequence>MAATIRFIRRLSTKSSIVNKLVNVLQSSPCEARETKLADFFEIYNKQVGAATCSNIISDVINHLAIQKPEKPALWTFESKSKAHSALTYNEVYKQSCQLANVLTGKQYNLKQGHAVLVILPHNMKERFLLWLACLQTGLVFCPYDPKELTEIGISQRIRRLIIDCVITDEDNLEMVRHCTYTPLRPLTKGVIMKGSASELPPVSWNHLIQAANNADSQYTKMVNTNPNMPAMRFLSNKQHVIQYSQEYLSTRLIITALWLSKYKVPNLVWMKNRTDIMSMAPWLFGSSIFCNESENLKTMFDTLKNYPIDAFCAPQANYRMLEDEQQQEEHKNQLQQLFSFEPISADLKAQWLSLTNLSVHDDYAAFNDESKLKYFPNNDQQKPDHDFEEFEQQQQQQQQQQIN</sequence>
<dbReference type="PANTHER" id="PTHR43605:SF10">
    <property type="entry name" value="ACYL-COA SYNTHETASE MEDIUM CHAIN FAMILY MEMBER 3"/>
    <property type="match status" value="1"/>
</dbReference>
<dbReference type="Proteomes" id="UP000663851">
    <property type="component" value="Unassembled WGS sequence"/>
</dbReference>
<comment type="similarity">
    <text evidence="1">Belongs to the ATP-dependent AMP-binding enzyme family.</text>
</comment>